<dbReference type="Gramene" id="KCW60256">
    <property type="protein sequence ID" value="KCW60256"/>
    <property type="gene ID" value="EUGRSUZ_H02965"/>
</dbReference>
<sequence length="66" mass="7502">MQREGSDKTIHHLALVESLSSLPLLKKSSHSPFHYVMLSFKCRHSILFVAILKEILIMVQKGSRIA</sequence>
<dbReference type="InParanoid" id="A0A059B2W9"/>
<gene>
    <name evidence="1" type="ORF">EUGRSUZ_H02965</name>
</gene>
<dbReference type="AlphaFoldDB" id="A0A059B2W9"/>
<proteinExistence type="predicted"/>
<protein>
    <submittedName>
        <fullName evidence="1">Uncharacterized protein</fullName>
    </submittedName>
</protein>
<organism evidence="1">
    <name type="scientific">Eucalyptus grandis</name>
    <name type="common">Flooded gum</name>
    <dbReference type="NCBI Taxonomy" id="71139"/>
    <lineage>
        <taxon>Eukaryota</taxon>
        <taxon>Viridiplantae</taxon>
        <taxon>Streptophyta</taxon>
        <taxon>Embryophyta</taxon>
        <taxon>Tracheophyta</taxon>
        <taxon>Spermatophyta</taxon>
        <taxon>Magnoliopsida</taxon>
        <taxon>eudicotyledons</taxon>
        <taxon>Gunneridae</taxon>
        <taxon>Pentapetalae</taxon>
        <taxon>rosids</taxon>
        <taxon>malvids</taxon>
        <taxon>Myrtales</taxon>
        <taxon>Myrtaceae</taxon>
        <taxon>Myrtoideae</taxon>
        <taxon>Eucalypteae</taxon>
        <taxon>Eucalyptus</taxon>
    </lineage>
</organism>
<dbReference type="EMBL" id="KK198760">
    <property type="protein sequence ID" value="KCW60256.1"/>
    <property type="molecule type" value="Genomic_DNA"/>
</dbReference>
<accession>A0A059B2W9</accession>
<name>A0A059B2W9_EUCGR</name>
<evidence type="ECO:0000313" key="1">
    <source>
        <dbReference type="EMBL" id="KCW60256.1"/>
    </source>
</evidence>
<reference evidence="1" key="1">
    <citation type="submission" date="2013-07" db="EMBL/GenBank/DDBJ databases">
        <title>The genome of Eucalyptus grandis.</title>
        <authorList>
            <person name="Schmutz J."/>
            <person name="Hayes R."/>
            <person name="Myburg A."/>
            <person name="Tuskan G."/>
            <person name="Grattapaglia D."/>
            <person name="Rokhsar D.S."/>
        </authorList>
    </citation>
    <scope>NUCLEOTIDE SEQUENCE</scope>
    <source>
        <tissue evidence="1">Leaf extractions</tissue>
    </source>
</reference>